<dbReference type="EMBL" id="OY660871">
    <property type="protein sequence ID" value="CAJ1061374.1"/>
    <property type="molecule type" value="Genomic_DNA"/>
</dbReference>
<evidence type="ECO:0000313" key="2">
    <source>
        <dbReference type="EMBL" id="CAJ1061374.1"/>
    </source>
</evidence>
<proteinExistence type="predicted"/>
<keyword evidence="3" id="KW-1185">Reference proteome</keyword>
<gene>
    <name evidence="2" type="ORF">XNOV1_A037261</name>
</gene>
<organism evidence="2 3">
    <name type="scientific">Xyrichtys novacula</name>
    <name type="common">Pearly razorfish</name>
    <name type="synonym">Hemipteronotus novacula</name>
    <dbReference type="NCBI Taxonomy" id="13765"/>
    <lineage>
        <taxon>Eukaryota</taxon>
        <taxon>Metazoa</taxon>
        <taxon>Chordata</taxon>
        <taxon>Craniata</taxon>
        <taxon>Vertebrata</taxon>
        <taxon>Euteleostomi</taxon>
        <taxon>Actinopterygii</taxon>
        <taxon>Neopterygii</taxon>
        <taxon>Teleostei</taxon>
        <taxon>Neoteleostei</taxon>
        <taxon>Acanthomorphata</taxon>
        <taxon>Eupercaria</taxon>
        <taxon>Labriformes</taxon>
        <taxon>Labridae</taxon>
        <taxon>Xyrichtys</taxon>
    </lineage>
</organism>
<reference evidence="2" key="1">
    <citation type="submission" date="2023-08" db="EMBL/GenBank/DDBJ databases">
        <authorList>
            <person name="Alioto T."/>
            <person name="Alioto T."/>
            <person name="Gomez Garrido J."/>
        </authorList>
    </citation>
    <scope>NUCLEOTIDE SEQUENCE</scope>
</reference>
<evidence type="ECO:0000256" key="1">
    <source>
        <dbReference type="SAM" id="Phobius"/>
    </source>
</evidence>
<keyword evidence="1" id="KW-0472">Membrane</keyword>
<name>A0AAV1FL90_XYRNO</name>
<feature type="transmembrane region" description="Helical" evidence="1">
    <location>
        <begin position="16"/>
        <end position="38"/>
    </location>
</feature>
<evidence type="ECO:0000313" key="3">
    <source>
        <dbReference type="Proteomes" id="UP001178508"/>
    </source>
</evidence>
<dbReference type="Proteomes" id="UP001178508">
    <property type="component" value="Chromosome 8"/>
</dbReference>
<dbReference type="AlphaFoldDB" id="A0AAV1FL90"/>
<protein>
    <submittedName>
        <fullName evidence="2">Uncharacterized protein</fullName>
    </submittedName>
</protein>
<keyword evidence="1" id="KW-1133">Transmembrane helix</keyword>
<keyword evidence="1" id="KW-0812">Transmembrane</keyword>
<sequence length="128" mass="14195">MHRGPLSLVLCPASSFSIRVYQCLVVVVAVVVVMLVLIRAGHTESRLSAELTAPRADFQDHQTTTAIQPTQEKQARDRLQQESVCTSSSDVCWTEAAKMVPINCENCHTQTHTHTHTHTIIIIIMSAF</sequence>
<accession>A0AAV1FL90</accession>